<organism evidence="2 3">
    <name type="scientific">Celeribacter halophilus</name>
    <dbReference type="NCBI Taxonomy" id="576117"/>
    <lineage>
        <taxon>Bacteria</taxon>
        <taxon>Pseudomonadati</taxon>
        <taxon>Pseudomonadota</taxon>
        <taxon>Alphaproteobacteria</taxon>
        <taxon>Rhodobacterales</taxon>
        <taxon>Roseobacteraceae</taxon>
        <taxon>Celeribacter</taxon>
    </lineage>
</organism>
<dbReference type="EMBL" id="FORY01000001">
    <property type="protein sequence ID" value="SFI98817.1"/>
    <property type="molecule type" value="Genomic_DNA"/>
</dbReference>
<name>A0A1I3MPA5_9RHOB</name>
<dbReference type="InterPro" id="IPR018310">
    <property type="entry name" value="Put_endonuclease_Z1-dom"/>
</dbReference>
<gene>
    <name evidence="2" type="ORF">SAMN04488138_10190</name>
</gene>
<evidence type="ECO:0000313" key="3">
    <source>
        <dbReference type="Proteomes" id="UP000183299"/>
    </source>
</evidence>
<keyword evidence="3" id="KW-1185">Reference proteome</keyword>
<evidence type="ECO:0000313" key="2">
    <source>
        <dbReference type="EMBL" id="SFI98817.1"/>
    </source>
</evidence>
<dbReference type="Proteomes" id="UP000183299">
    <property type="component" value="Unassembled WGS sequence"/>
</dbReference>
<dbReference type="Pfam" id="PF10593">
    <property type="entry name" value="Z1"/>
    <property type="match status" value="1"/>
</dbReference>
<reference evidence="2 3" key="1">
    <citation type="submission" date="2016-10" db="EMBL/GenBank/DDBJ databases">
        <authorList>
            <person name="de Groot N.N."/>
        </authorList>
    </citation>
    <scope>NUCLEOTIDE SEQUENCE [LARGE SCALE GENOMIC DNA]</scope>
    <source>
        <strain evidence="2 3">CGMCC 1.8891</strain>
    </source>
</reference>
<evidence type="ECO:0000259" key="1">
    <source>
        <dbReference type="Pfam" id="PF10593"/>
    </source>
</evidence>
<dbReference type="GeneID" id="98663566"/>
<protein>
    <submittedName>
        <fullName evidence="2">Z1 domain-containing protein</fullName>
    </submittedName>
</protein>
<proteinExistence type="predicted"/>
<dbReference type="STRING" id="576117.SAMN04488138_10190"/>
<accession>A0A1I3MPA5</accession>
<sequence length="917" mass="102868">MSEVSNYEFLDAQVSQAIVGSDKKTADELRALIKTLNSVMPAMGYESVSSEQEEFLAREFEERNGISMGLGAVVTSDDFEPWLDEAKQNIDPFYWKRYREHLIRTGLPKDVVIKLDDITDKTLGRMGNPRQDSPFDSKGMVVGHVQSGKTANYTGLICKAADAGYRLIIVIAGIHNNLRNQTQQRIDEGFIGRDTGRMSKAGKSNKRVGVGLSDDRNVPVSLTTTIDDFKKAVATTNKSQIDSYKVPVVLVIKKNYSTLGNLIDWLKENSSHGDEEMISQPMLLIDDEADNASINTKYGKEEVTRINRQIRELLGLFHRSSYVGYTATPFANIFIDPDQEDDMWGEDLFPRDFIIGLDAPSNYFGGKRVFIEGIPDDDTEPKFIRYIDDNEDILPLKHKIDHELNELPPSLNDALRAFLIARAIRNLRGQADKHASMLVNASRFTRVQGLLRIRLHDVLDSIQNSLRVNGANGDAADRDPEIAALKRVWNDEFSFSGFDWSAVRAALHSAVASAKVVEVNSARNDLDYSSSGKQGVTVIAVGGFSLSRGLTLEGLTTTWFLRNTMMYDTLMQMGRWFGYRMGYDDLCRIWMPREAVSWYAHIADATEELHQELRLMESAKATPKQFGLAVKSHPSALMVTARNKLGSGKKTVAVGLSSNFVETARLTSNGEDLQKNRNAAGAFITRLQEEGYSPEKAETVRGGYLLKAVPVEIIDDFLLAWVNAEESITTQIDPIRQYIRKRKDDELAEWDVHIASLKKGDLDTSLGWPIIPITRKIGAFDLERGFMSIGGSKMRVSSRGVERLGLSEEMALQVEADYRKHKNIPVGSKVNYPGKIYRLAERRPLIALYLVEIKEPENKHIASHKDFPDKPVVAWAISFPSSATADEKVEYIINTTKQRELFGEPDIDEDEEDADER</sequence>
<feature type="domain" description="Putative endonuclease Z1" evidence="1">
    <location>
        <begin position="410"/>
        <end position="636"/>
    </location>
</feature>
<dbReference type="RefSeq" id="WP_066602979.1">
    <property type="nucleotide sequence ID" value="NZ_FORY01000001.1"/>
</dbReference>
<dbReference type="OrthoDB" id="436461at2"/>
<dbReference type="AlphaFoldDB" id="A0A1I3MPA5"/>